<dbReference type="SUPFAM" id="SSF47226">
    <property type="entry name" value="Histidine-containing phosphotransfer domain, HPT domain"/>
    <property type="match status" value="1"/>
</dbReference>
<dbReference type="Gene3D" id="1.20.120.160">
    <property type="entry name" value="HPT domain"/>
    <property type="match status" value="1"/>
</dbReference>
<dbReference type="OrthoDB" id="9131849at2"/>
<keyword evidence="2" id="KW-0597">Phosphoprotein</keyword>
<keyword evidence="5" id="KW-1185">Reference proteome</keyword>
<evidence type="ECO:0000259" key="3">
    <source>
        <dbReference type="PROSITE" id="PS50894"/>
    </source>
</evidence>
<accession>A0YC93</accession>
<name>A0YC93_9GAMM</name>
<dbReference type="AlphaFoldDB" id="A0YC93"/>
<dbReference type="eggNOG" id="COG2198">
    <property type="taxonomic scope" value="Bacteria"/>
</dbReference>
<keyword evidence="4" id="KW-0808">Transferase</keyword>
<evidence type="ECO:0000313" key="5">
    <source>
        <dbReference type="Proteomes" id="UP000004931"/>
    </source>
</evidence>
<feature type="modified residue" description="Phosphohistidine" evidence="2">
    <location>
        <position position="59"/>
    </location>
</feature>
<dbReference type="PROSITE" id="PS50894">
    <property type="entry name" value="HPT"/>
    <property type="match status" value="1"/>
</dbReference>
<protein>
    <submittedName>
        <fullName evidence="4">Hybrid signal transduction histidine kinase and diguanylate cyclase/phosphodiesterase</fullName>
    </submittedName>
</protein>
<dbReference type="GO" id="GO:0004672">
    <property type="term" value="F:protein kinase activity"/>
    <property type="evidence" value="ECO:0007669"/>
    <property type="project" value="UniProtKB-ARBA"/>
</dbReference>
<gene>
    <name evidence="4" type="ORF">GP2143_07679</name>
</gene>
<dbReference type="EMBL" id="AAVT01000003">
    <property type="protein sequence ID" value="EAW31412.1"/>
    <property type="molecule type" value="Genomic_DNA"/>
</dbReference>
<sequence>MNAPQPSLNYVALKEVQGVMGDDFPLLVEVFFTDSVKLLTAIQSALDEGNTDSLRWAAHSFKGSAGNMSATALAALCHELEGLASSGTIVGGGHLMTQLVDEYERVKSALEDI</sequence>
<reference evidence="4 5" key="1">
    <citation type="journal article" date="2010" name="J. Bacteriol.">
        <title>Genome sequence of the oligotrophic marine Gammaproteobacterium HTCC2143, isolated from the Oregon Coast.</title>
        <authorList>
            <person name="Oh H.M."/>
            <person name="Kang I."/>
            <person name="Ferriera S."/>
            <person name="Giovannoni S.J."/>
            <person name="Cho J.C."/>
        </authorList>
    </citation>
    <scope>NUCLEOTIDE SEQUENCE [LARGE SCALE GENOMIC DNA]</scope>
    <source>
        <strain evidence="4 5">HTCC2143</strain>
    </source>
</reference>
<proteinExistence type="predicted"/>
<evidence type="ECO:0000256" key="2">
    <source>
        <dbReference type="PROSITE-ProRule" id="PRU00110"/>
    </source>
</evidence>
<dbReference type="CDD" id="cd00088">
    <property type="entry name" value="HPT"/>
    <property type="match status" value="1"/>
</dbReference>
<evidence type="ECO:0000313" key="4">
    <source>
        <dbReference type="EMBL" id="EAW31412.1"/>
    </source>
</evidence>
<dbReference type="STRING" id="247633.GP2143_07679"/>
<keyword evidence="1" id="KW-0902">Two-component regulatory system</keyword>
<dbReference type="InterPro" id="IPR008207">
    <property type="entry name" value="Sig_transdc_His_kin_Hpt_dom"/>
</dbReference>
<dbReference type="InterPro" id="IPR036641">
    <property type="entry name" value="HPT_dom_sf"/>
</dbReference>
<dbReference type="Pfam" id="PF01627">
    <property type="entry name" value="Hpt"/>
    <property type="match status" value="1"/>
</dbReference>
<keyword evidence="4" id="KW-0418">Kinase</keyword>
<dbReference type="GO" id="GO:0000160">
    <property type="term" value="P:phosphorelay signal transduction system"/>
    <property type="evidence" value="ECO:0007669"/>
    <property type="project" value="UniProtKB-KW"/>
</dbReference>
<organism evidence="4 5">
    <name type="scientific">marine gamma proteobacterium HTCC2143</name>
    <dbReference type="NCBI Taxonomy" id="247633"/>
    <lineage>
        <taxon>Bacteria</taxon>
        <taxon>Pseudomonadati</taxon>
        <taxon>Pseudomonadota</taxon>
        <taxon>Gammaproteobacteria</taxon>
        <taxon>Cellvibrionales</taxon>
        <taxon>Spongiibacteraceae</taxon>
        <taxon>BD1-7 clade</taxon>
    </lineage>
</organism>
<dbReference type="Proteomes" id="UP000004931">
    <property type="component" value="Unassembled WGS sequence"/>
</dbReference>
<evidence type="ECO:0000256" key="1">
    <source>
        <dbReference type="ARBA" id="ARBA00023012"/>
    </source>
</evidence>
<comment type="caution">
    <text evidence="4">The sequence shown here is derived from an EMBL/GenBank/DDBJ whole genome shotgun (WGS) entry which is preliminary data.</text>
</comment>
<feature type="domain" description="HPt" evidence="3">
    <location>
        <begin position="20"/>
        <end position="113"/>
    </location>
</feature>